<proteinExistence type="inferred from homology"/>
<feature type="domain" description="Alcohol dehydrogenase-like N-terminal" evidence="3">
    <location>
        <begin position="36"/>
        <end position="121"/>
    </location>
</feature>
<dbReference type="Pfam" id="PF08240">
    <property type="entry name" value="ADH_N"/>
    <property type="match status" value="1"/>
</dbReference>
<dbReference type="Gene3D" id="3.90.180.10">
    <property type="entry name" value="Medium-chain alcohol dehydrogenases, catalytic domain"/>
    <property type="match status" value="1"/>
</dbReference>
<dbReference type="SUPFAM" id="SSF50129">
    <property type="entry name" value="GroES-like"/>
    <property type="match status" value="1"/>
</dbReference>
<dbReference type="Proteomes" id="UP000326757">
    <property type="component" value="Unassembled WGS sequence"/>
</dbReference>
<protein>
    <recommendedName>
        <fullName evidence="3">Alcohol dehydrogenase-like N-terminal domain-containing protein</fullName>
    </recommendedName>
</protein>
<comment type="similarity">
    <text evidence="1">Belongs to the zinc-containing alcohol dehydrogenase family.</text>
</comment>
<dbReference type="PANTHER" id="PTHR45348">
    <property type="entry name" value="HYPOTHETICAL OXIDOREDUCTASE (EUROFUNG)"/>
    <property type="match status" value="1"/>
</dbReference>
<evidence type="ECO:0000256" key="1">
    <source>
        <dbReference type="ARBA" id="ARBA00008072"/>
    </source>
</evidence>
<evidence type="ECO:0000313" key="4">
    <source>
        <dbReference type="EMBL" id="KAB8303349.1"/>
    </source>
</evidence>
<accession>A0A5N6KJG6</accession>
<keyword evidence="2" id="KW-0560">Oxidoreductase</keyword>
<evidence type="ECO:0000256" key="2">
    <source>
        <dbReference type="ARBA" id="ARBA00023002"/>
    </source>
</evidence>
<dbReference type="InterPro" id="IPR013154">
    <property type="entry name" value="ADH-like_N"/>
</dbReference>
<name>A0A5N6KJG6_MONLA</name>
<dbReference type="PANTHER" id="PTHR45348:SF5">
    <property type="entry name" value="OXIDOREDUCTASE, PUTATIVE (AFU_ORTHOLOGUE AFUA_8G01420)-RELATED"/>
    <property type="match status" value="1"/>
</dbReference>
<evidence type="ECO:0000313" key="5">
    <source>
        <dbReference type="Proteomes" id="UP000326757"/>
    </source>
</evidence>
<dbReference type="GO" id="GO:0016651">
    <property type="term" value="F:oxidoreductase activity, acting on NAD(P)H"/>
    <property type="evidence" value="ECO:0007669"/>
    <property type="project" value="InterPro"/>
</dbReference>
<evidence type="ECO:0000259" key="3">
    <source>
        <dbReference type="Pfam" id="PF08240"/>
    </source>
</evidence>
<gene>
    <name evidence="4" type="ORF">EYC80_004781</name>
</gene>
<dbReference type="InterPro" id="IPR011032">
    <property type="entry name" value="GroES-like_sf"/>
</dbReference>
<dbReference type="EMBL" id="VIGI01000002">
    <property type="protein sequence ID" value="KAB8303349.1"/>
    <property type="molecule type" value="Genomic_DNA"/>
</dbReference>
<sequence length="155" mass="17325">MVIPNFYLEYPREVIARPSPEIWTEITEFAIPEPRSDEVVIKVIVAGSNVKDWLHLEVLKKPLNSGDDIADIIYSLGENGRAKNEFHLGDRVAAFHLMLEPYGAYAEYAVAPMYTLMKLSDSTTFEGCIYTVSCHDLSTFSVSSPAFAASKVARF</sequence>
<dbReference type="AlphaFoldDB" id="A0A5N6KJG6"/>
<dbReference type="OrthoDB" id="3233595at2759"/>
<organism evidence="4 5">
    <name type="scientific">Monilinia laxa</name>
    <name type="common">Brown rot fungus</name>
    <name type="synonym">Sclerotinia laxa</name>
    <dbReference type="NCBI Taxonomy" id="61186"/>
    <lineage>
        <taxon>Eukaryota</taxon>
        <taxon>Fungi</taxon>
        <taxon>Dikarya</taxon>
        <taxon>Ascomycota</taxon>
        <taxon>Pezizomycotina</taxon>
        <taxon>Leotiomycetes</taxon>
        <taxon>Helotiales</taxon>
        <taxon>Sclerotiniaceae</taxon>
        <taxon>Monilinia</taxon>
    </lineage>
</organism>
<keyword evidence="5" id="KW-1185">Reference proteome</keyword>
<reference evidence="4 5" key="1">
    <citation type="submission" date="2019-06" db="EMBL/GenBank/DDBJ databases">
        <title>Genome Sequence of the Brown Rot Fungal Pathogen Monilinia laxa.</title>
        <authorList>
            <person name="De Miccolis Angelini R.M."/>
            <person name="Landi L."/>
            <person name="Abate D."/>
            <person name="Pollastro S."/>
            <person name="Romanazzi G."/>
            <person name="Faretra F."/>
        </authorList>
    </citation>
    <scope>NUCLEOTIDE SEQUENCE [LARGE SCALE GENOMIC DNA]</scope>
    <source>
        <strain evidence="4 5">Mlax316</strain>
    </source>
</reference>
<dbReference type="InterPro" id="IPR047122">
    <property type="entry name" value="Trans-enoyl_RdTase-like"/>
</dbReference>
<comment type="caution">
    <text evidence="4">The sequence shown here is derived from an EMBL/GenBank/DDBJ whole genome shotgun (WGS) entry which is preliminary data.</text>
</comment>